<dbReference type="Gene3D" id="3.40.50.300">
    <property type="entry name" value="P-loop containing nucleotide triphosphate hydrolases"/>
    <property type="match status" value="1"/>
</dbReference>
<keyword evidence="4" id="KW-1185">Reference proteome</keyword>
<feature type="compositionally biased region" description="Low complexity" evidence="1">
    <location>
        <begin position="213"/>
        <end position="226"/>
    </location>
</feature>
<dbReference type="InterPro" id="IPR003495">
    <property type="entry name" value="CobW/HypB/UreG_nucleotide-bd"/>
</dbReference>
<dbReference type="GeneID" id="95406706"/>
<dbReference type="PANTHER" id="PTHR13748">
    <property type="entry name" value="COBW-RELATED"/>
    <property type="match status" value="1"/>
</dbReference>
<feature type="region of interest" description="Disordered" evidence="1">
    <location>
        <begin position="213"/>
        <end position="277"/>
    </location>
</feature>
<organism evidence="3 4">
    <name type="scientific">Paenibacillus lactis</name>
    <dbReference type="NCBI Taxonomy" id="228574"/>
    <lineage>
        <taxon>Bacteria</taxon>
        <taxon>Bacillati</taxon>
        <taxon>Bacillota</taxon>
        <taxon>Bacilli</taxon>
        <taxon>Bacillales</taxon>
        <taxon>Paenibacillaceae</taxon>
        <taxon>Paenibacillus</taxon>
    </lineage>
</organism>
<dbReference type="InterPro" id="IPR051316">
    <property type="entry name" value="Zinc-reg_GTPase_activator"/>
</dbReference>
<dbReference type="InterPro" id="IPR027417">
    <property type="entry name" value="P-loop_NTPase"/>
</dbReference>
<dbReference type="CDD" id="cd03112">
    <property type="entry name" value="CobW-like"/>
    <property type="match status" value="1"/>
</dbReference>
<dbReference type="PANTHER" id="PTHR13748:SF62">
    <property type="entry name" value="COBW DOMAIN-CONTAINING PROTEIN"/>
    <property type="match status" value="1"/>
</dbReference>
<evidence type="ECO:0000256" key="1">
    <source>
        <dbReference type="SAM" id="MobiDB-lite"/>
    </source>
</evidence>
<evidence type="ECO:0000313" key="4">
    <source>
        <dbReference type="Proteomes" id="UP000706926"/>
    </source>
</evidence>
<dbReference type="SMART" id="SM00833">
    <property type="entry name" value="CobW_C"/>
    <property type="match status" value="1"/>
</dbReference>
<protein>
    <submittedName>
        <fullName evidence="3">G3E family GTPase</fullName>
    </submittedName>
</protein>
<name>A0ABS4FHG6_9BACL</name>
<dbReference type="EMBL" id="JAGGKI010000016">
    <property type="protein sequence ID" value="MBP1895706.1"/>
    <property type="molecule type" value="Genomic_DNA"/>
</dbReference>
<evidence type="ECO:0000259" key="2">
    <source>
        <dbReference type="SMART" id="SM00833"/>
    </source>
</evidence>
<dbReference type="Proteomes" id="UP000706926">
    <property type="component" value="Unassembled WGS sequence"/>
</dbReference>
<dbReference type="SUPFAM" id="SSF52540">
    <property type="entry name" value="P-loop containing nucleoside triphosphate hydrolases"/>
    <property type="match status" value="1"/>
</dbReference>
<sequence length="397" mass="43072">MNKTPVIIISGFLGSGKTTLLLRLLAYAKTQRWNTAVIMNEMGEMDVDGAVISGDMPDVPVEKLLDGCICCTKRGELELAMDVQLKRRPDLILIETTGVANPQLILEDLAEPSLAERISIARKVAVVDAGKMLEYNSFFASDRSLVRTLRGQIAFADTILLNKAGDCDAKMLRKVTAAVRNINGTAKLRLTDYAHINEAEVFGVISLPPRNQGGMASGSAAGTSFSPVHMETAEPGTTAAPNSTHAVPPGLAENAAGLAPEPSAPQDRLQGRHWHQHEDGSIRHPIHTHRDPNEPTSYAGLDSLTLSFPDSFLSPDSLTAGKQELEAFFQGVTGLLRAKGYVRLDSGSMLVQWAAGRLEHKSSSLPLQRGYLTLIGSGLDKSRIIEEWDRRMRSITR</sequence>
<comment type="caution">
    <text evidence="3">The sequence shown here is derived from an EMBL/GenBank/DDBJ whole genome shotgun (WGS) entry which is preliminary data.</text>
</comment>
<reference evidence="3 4" key="1">
    <citation type="submission" date="2021-03" db="EMBL/GenBank/DDBJ databases">
        <title>Genomic Encyclopedia of Type Strains, Phase IV (KMG-IV): sequencing the most valuable type-strain genomes for metagenomic binning, comparative biology and taxonomic classification.</title>
        <authorList>
            <person name="Goeker M."/>
        </authorList>
    </citation>
    <scope>NUCLEOTIDE SEQUENCE [LARGE SCALE GENOMIC DNA]</scope>
    <source>
        <strain evidence="3 4">DSM 15596</strain>
    </source>
</reference>
<dbReference type="InterPro" id="IPR011629">
    <property type="entry name" value="CobW-like_C"/>
</dbReference>
<dbReference type="Pfam" id="PF07683">
    <property type="entry name" value="CobW_C"/>
    <property type="match status" value="1"/>
</dbReference>
<evidence type="ECO:0000313" key="3">
    <source>
        <dbReference type="EMBL" id="MBP1895706.1"/>
    </source>
</evidence>
<accession>A0ABS4FHG6</accession>
<dbReference type="Pfam" id="PF02492">
    <property type="entry name" value="cobW"/>
    <property type="match status" value="1"/>
</dbReference>
<proteinExistence type="predicted"/>
<gene>
    <name evidence="3" type="ORF">J2Z18_004816</name>
</gene>
<dbReference type="RefSeq" id="WP_007128431.1">
    <property type="nucleotide sequence ID" value="NZ_BOSA01000016.1"/>
</dbReference>
<feature type="domain" description="CobW C-terminal" evidence="2">
    <location>
        <begin position="301"/>
        <end position="392"/>
    </location>
</feature>